<feature type="compositionally biased region" description="Low complexity" evidence="7">
    <location>
        <begin position="311"/>
        <end position="323"/>
    </location>
</feature>
<keyword evidence="3" id="KW-0597">Phosphoprotein</keyword>
<evidence type="ECO:0000256" key="1">
    <source>
        <dbReference type="ARBA" id="ARBA00004651"/>
    </source>
</evidence>
<dbReference type="InterPro" id="IPR051791">
    <property type="entry name" value="Pra-immunoreactive"/>
</dbReference>
<evidence type="ECO:0000313" key="11">
    <source>
        <dbReference type="Proteomes" id="UP000677804"/>
    </source>
</evidence>
<dbReference type="PROSITE" id="PS50006">
    <property type="entry name" value="FHA_DOMAIN"/>
    <property type="match status" value="1"/>
</dbReference>
<feature type="region of interest" description="Disordered" evidence="7">
    <location>
        <begin position="247"/>
        <end position="330"/>
    </location>
</feature>
<reference evidence="10 11" key="1">
    <citation type="submission" date="2021-05" db="EMBL/GenBank/DDBJ databases">
        <title>Novel species in genus Cellulomonas.</title>
        <authorList>
            <person name="Zhang G."/>
        </authorList>
    </citation>
    <scope>NUCLEOTIDE SEQUENCE [LARGE SCALE GENOMIC DNA]</scope>
    <source>
        <strain evidence="11">zg-ZUI222</strain>
    </source>
</reference>
<dbReference type="Proteomes" id="UP000677804">
    <property type="component" value="Chromosome"/>
</dbReference>
<dbReference type="PANTHER" id="PTHR36115:SF6">
    <property type="entry name" value="PROLINE-RICH ANTIGEN HOMOLOG"/>
    <property type="match status" value="1"/>
</dbReference>
<feature type="transmembrane region" description="Helical" evidence="8">
    <location>
        <begin position="139"/>
        <end position="160"/>
    </location>
</feature>
<dbReference type="InterPro" id="IPR000253">
    <property type="entry name" value="FHA_dom"/>
</dbReference>
<gene>
    <name evidence="10" type="ORF">KG103_13630</name>
</gene>
<dbReference type="CDD" id="cd00060">
    <property type="entry name" value="FHA"/>
    <property type="match status" value="1"/>
</dbReference>
<evidence type="ECO:0000256" key="5">
    <source>
        <dbReference type="ARBA" id="ARBA00022989"/>
    </source>
</evidence>
<evidence type="ECO:0000256" key="7">
    <source>
        <dbReference type="SAM" id="MobiDB-lite"/>
    </source>
</evidence>
<accession>A0ABX8D204</accession>
<dbReference type="InterPro" id="IPR010432">
    <property type="entry name" value="RDD"/>
</dbReference>
<keyword evidence="6 8" id="KW-0472">Membrane</keyword>
<protein>
    <submittedName>
        <fullName evidence="10">RDD family protein</fullName>
    </submittedName>
</protein>
<dbReference type="Gene3D" id="2.60.200.20">
    <property type="match status" value="1"/>
</dbReference>
<feature type="transmembrane region" description="Helical" evidence="8">
    <location>
        <begin position="221"/>
        <end position="243"/>
    </location>
</feature>
<feature type="domain" description="FHA" evidence="9">
    <location>
        <begin position="447"/>
        <end position="506"/>
    </location>
</feature>
<proteinExistence type="predicted"/>
<dbReference type="InterPro" id="IPR008984">
    <property type="entry name" value="SMAD_FHA_dom_sf"/>
</dbReference>
<evidence type="ECO:0000256" key="2">
    <source>
        <dbReference type="ARBA" id="ARBA00022475"/>
    </source>
</evidence>
<feature type="transmembrane region" description="Helical" evidence="8">
    <location>
        <begin position="166"/>
        <end position="185"/>
    </location>
</feature>
<keyword evidence="5 8" id="KW-1133">Transmembrane helix</keyword>
<keyword evidence="11" id="KW-1185">Reference proteome</keyword>
<dbReference type="EMBL" id="CP074405">
    <property type="protein sequence ID" value="QVI61506.1"/>
    <property type="molecule type" value="Genomic_DNA"/>
</dbReference>
<evidence type="ECO:0000313" key="10">
    <source>
        <dbReference type="EMBL" id="QVI61506.1"/>
    </source>
</evidence>
<organism evidence="10 11">
    <name type="scientific">Cellulomonas wangleii</name>
    <dbReference type="NCBI Taxonomy" id="2816956"/>
    <lineage>
        <taxon>Bacteria</taxon>
        <taxon>Bacillati</taxon>
        <taxon>Actinomycetota</taxon>
        <taxon>Actinomycetes</taxon>
        <taxon>Micrococcales</taxon>
        <taxon>Cellulomonadaceae</taxon>
        <taxon>Cellulomonas</taxon>
    </lineage>
</organism>
<sequence>MSTRASAPRCASCGMPLAPDAESCAVCGARVPLIARPAVDEDGAGDDEVRPASGAVPVGALPVPPVVDDRVLTPSVPTAPTDVLTVVGVATPPAQVADPAGPATPPRYDAAAAARDVRAAGRPPRPEGDGAVPGVGPRVLAYAIDLLLLVVVAVLMVFVVRVTDGAAAPAALLVVPLVGLGQLLAEGLRGATLGAYLTGLRTVDARTGGTPGVPRAFVRQLVVALGSLVAGVGNWVVAASAAWDSSPQRRGWHDRASGTAVVAAGAPSQPSAGPAATRSAATRGAAPRVADARPWTPTPPPGREPVPSAGPPTSTSPATEPSTDGFPAVGAPLEVSFRLPPVAPAEVPVPPAPDLVRPAPTALDPAPAPAAARPDLLPPPPEVGRRERGGARAPVTPAPAAPGLPTEDDLAELEHTRVRDPGTLRRRTGTLALHFDTGERVRVVGRGLVGRGPRAEDGQDILHVVVLSDAARSLSRVHAEFGPEPGEDEGAAIWVSDRGSTNGTVVVDPAGAARVLPAGARAVVRAGWTVRLGDREARVEDD</sequence>
<comment type="subcellular location">
    <subcellularLocation>
        <location evidence="1">Cell membrane</location>
        <topology evidence="1">Multi-pass membrane protein</topology>
    </subcellularLocation>
</comment>
<dbReference type="PANTHER" id="PTHR36115">
    <property type="entry name" value="PROLINE-RICH ANTIGEN HOMOLOG-RELATED"/>
    <property type="match status" value="1"/>
</dbReference>
<evidence type="ECO:0000256" key="6">
    <source>
        <dbReference type="ARBA" id="ARBA00023136"/>
    </source>
</evidence>
<feature type="compositionally biased region" description="Low complexity" evidence="7">
    <location>
        <begin position="357"/>
        <end position="375"/>
    </location>
</feature>
<dbReference type="SUPFAM" id="SSF49879">
    <property type="entry name" value="SMAD/FHA domain"/>
    <property type="match status" value="1"/>
</dbReference>
<keyword evidence="4 8" id="KW-0812">Transmembrane</keyword>
<feature type="compositionally biased region" description="Low complexity" evidence="7">
    <location>
        <begin position="260"/>
        <end position="288"/>
    </location>
</feature>
<dbReference type="RefSeq" id="WP_207339086.1">
    <property type="nucleotide sequence ID" value="NZ_CP074405.1"/>
</dbReference>
<evidence type="ECO:0000256" key="3">
    <source>
        <dbReference type="ARBA" id="ARBA00022553"/>
    </source>
</evidence>
<feature type="compositionally biased region" description="Pro residues" evidence="7">
    <location>
        <begin position="296"/>
        <end position="310"/>
    </location>
</feature>
<evidence type="ECO:0000256" key="8">
    <source>
        <dbReference type="SAM" id="Phobius"/>
    </source>
</evidence>
<keyword evidence="2" id="KW-1003">Cell membrane</keyword>
<evidence type="ECO:0000259" key="9">
    <source>
        <dbReference type="PROSITE" id="PS50006"/>
    </source>
</evidence>
<evidence type="ECO:0000256" key="4">
    <source>
        <dbReference type="ARBA" id="ARBA00022692"/>
    </source>
</evidence>
<feature type="region of interest" description="Disordered" evidence="7">
    <location>
        <begin position="353"/>
        <end position="410"/>
    </location>
</feature>
<name>A0ABX8D204_9CELL</name>
<dbReference type="Pfam" id="PF06271">
    <property type="entry name" value="RDD"/>
    <property type="match status" value="1"/>
</dbReference>